<gene>
    <name evidence="1" type="ORF">HHL23_16105</name>
</gene>
<accession>A0A7Y0AQ25</accession>
<protein>
    <submittedName>
        <fullName evidence="1">Helix-turn-helix domain-containing protein</fullName>
    </submittedName>
</protein>
<comment type="caution">
    <text evidence="1">The sequence shown here is derived from an EMBL/GenBank/DDBJ whole genome shotgun (WGS) entry which is preliminary data.</text>
</comment>
<sequence length="121" mass="14370">MDQQIQNRKLGQPDYKKIYLDMIVKRYPQKKAKCKNILSKDCISVLDVIMLENIIFGHTGKEDDSFNQKHKSYDKDAVYKILEYQRINMLNNTQVSNHFKISRNTIAKWKKVYSSKDHLTN</sequence>
<reference evidence="1 2" key="1">
    <citation type="submission" date="2020-04" db="EMBL/GenBank/DDBJ databases">
        <title>Chryseobacterium sp. RP-3-3 sp. nov., isolated from Jeju soil.</title>
        <authorList>
            <person name="Dahal R.H."/>
        </authorList>
    </citation>
    <scope>NUCLEOTIDE SEQUENCE [LARGE SCALE GENOMIC DNA]</scope>
    <source>
        <strain evidence="1 2">RP-3-3</strain>
    </source>
</reference>
<proteinExistence type="predicted"/>
<name>A0A7Y0AQ25_9FLAO</name>
<dbReference type="AlphaFoldDB" id="A0A7Y0AQ25"/>
<dbReference type="RefSeq" id="WP_169235813.1">
    <property type="nucleotide sequence ID" value="NZ_JABBGI010000021.1"/>
</dbReference>
<dbReference type="Proteomes" id="UP000544054">
    <property type="component" value="Unassembled WGS sequence"/>
</dbReference>
<evidence type="ECO:0000313" key="2">
    <source>
        <dbReference type="Proteomes" id="UP000544054"/>
    </source>
</evidence>
<organism evidence="1 2">
    <name type="scientific">Chryseobacterium antibioticum</name>
    <dbReference type="NCBI Taxonomy" id="2728847"/>
    <lineage>
        <taxon>Bacteria</taxon>
        <taxon>Pseudomonadati</taxon>
        <taxon>Bacteroidota</taxon>
        <taxon>Flavobacteriia</taxon>
        <taxon>Flavobacteriales</taxon>
        <taxon>Weeksellaceae</taxon>
        <taxon>Chryseobacterium group</taxon>
        <taxon>Chryseobacterium</taxon>
    </lineage>
</organism>
<evidence type="ECO:0000313" key="1">
    <source>
        <dbReference type="EMBL" id="NML71314.1"/>
    </source>
</evidence>
<dbReference type="EMBL" id="JABBGI010000021">
    <property type="protein sequence ID" value="NML71314.1"/>
    <property type="molecule type" value="Genomic_DNA"/>
</dbReference>
<keyword evidence="2" id="KW-1185">Reference proteome</keyword>